<gene>
    <name evidence="1" type="ORF">SAMD00023353_3400380</name>
</gene>
<accession>A0A1S8A901</accession>
<sequence length="76" mass="8258">MSFKGVDGASINPTRLNMCDLEGPNAANPHKIQSTDCLLPYVIGFSNAQVTSVIIMDRSQFPKLEPPKIAGRKKAK</sequence>
<dbReference type="EMBL" id="DF977479">
    <property type="protein sequence ID" value="GAW26499.1"/>
    <property type="molecule type" value="Genomic_DNA"/>
</dbReference>
<protein>
    <submittedName>
        <fullName evidence="1">Uncharacterized protein</fullName>
    </submittedName>
</protein>
<evidence type="ECO:0000313" key="2">
    <source>
        <dbReference type="Proteomes" id="UP000054516"/>
    </source>
</evidence>
<name>A0A1S8A901_ROSNE</name>
<evidence type="ECO:0000313" key="1">
    <source>
        <dbReference type="EMBL" id="GAW26499.1"/>
    </source>
</evidence>
<proteinExistence type="predicted"/>
<dbReference type="AlphaFoldDB" id="A0A1S8A901"/>
<reference evidence="1" key="1">
    <citation type="submission" date="2016-03" db="EMBL/GenBank/DDBJ databases">
        <title>Draft genome sequence of Rosellinia necatrix.</title>
        <authorList>
            <person name="Kanematsu S."/>
        </authorList>
    </citation>
    <scope>NUCLEOTIDE SEQUENCE [LARGE SCALE GENOMIC DNA]</scope>
    <source>
        <strain evidence="1">W97</strain>
    </source>
</reference>
<keyword evidence="2" id="KW-1185">Reference proteome</keyword>
<organism evidence="1">
    <name type="scientific">Rosellinia necatrix</name>
    <name type="common">White root-rot fungus</name>
    <dbReference type="NCBI Taxonomy" id="77044"/>
    <lineage>
        <taxon>Eukaryota</taxon>
        <taxon>Fungi</taxon>
        <taxon>Dikarya</taxon>
        <taxon>Ascomycota</taxon>
        <taxon>Pezizomycotina</taxon>
        <taxon>Sordariomycetes</taxon>
        <taxon>Xylariomycetidae</taxon>
        <taxon>Xylariales</taxon>
        <taxon>Xylariaceae</taxon>
        <taxon>Rosellinia</taxon>
    </lineage>
</organism>
<dbReference type="Proteomes" id="UP000054516">
    <property type="component" value="Unassembled WGS sequence"/>
</dbReference>